<proteinExistence type="predicted"/>
<comment type="caution">
    <text evidence="2">The sequence shown here is derived from an EMBL/GenBank/DDBJ whole genome shotgun (WGS) entry which is preliminary data.</text>
</comment>
<dbReference type="SUPFAM" id="SSF54695">
    <property type="entry name" value="POZ domain"/>
    <property type="match status" value="1"/>
</dbReference>
<evidence type="ECO:0000256" key="1">
    <source>
        <dbReference type="ARBA" id="ARBA00004906"/>
    </source>
</evidence>
<evidence type="ECO:0000313" key="2">
    <source>
        <dbReference type="EMBL" id="PWZ07762.1"/>
    </source>
</evidence>
<sequence>MSQQTEVQFVFHCILCIAFYNKISMGLVDSHALIVPAYFAEIGKETAEFLIEPEITLELMMAANYLDT</sequence>
<accession>A0A3L6DGI4</accession>
<dbReference type="AlphaFoldDB" id="A0A3L6DGI4"/>
<name>A0A3L6DGI4_MAIZE</name>
<dbReference type="EMBL" id="NCVQ01000010">
    <property type="protein sequence ID" value="PWZ07762.1"/>
    <property type="molecule type" value="Genomic_DNA"/>
</dbReference>
<protein>
    <submittedName>
        <fullName evidence="2">Uncharacterized protein</fullName>
    </submittedName>
</protein>
<dbReference type="Proteomes" id="UP000251960">
    <property type="component" value="Chromosome 9"/>
</dbReference>
<dbReference type="InterPro" id="IPR011333">
    <property type="entry name" value="SKP1/BTB/POZ_sf"/>
</dbReference>
<comment type="pathway">
    <text evidence="1">Protein modification; protein ubiquitination.</text>
</comment>
<organism evidence="2">
    <name type="scientific">Zea mays</name>
    <name type="common">Maize</name>
    <dbReference type="NCBI Taxonomy" id="4577"/>
    <lineage>
        <taxon>Eukaryota</taxon>
        <taxon>Viridiplantae</taxon>
        <taxon>Streptophyta</taxon>
        <taxon>Embryophyta</taxon>
        <taxon>Tracheophyta</taxon>
        <taxon>Spermatophyta</taxon>
        <taxon>Magnoliopsida</taxon>
        <taxon>Liliopsida</taxon>
        <taxon>Poales</taxon>
        <taxon>Poaceae</taxon>
        <taxon>PACMAD clade</taxon>
        <taxon>Panicoideae</taxon>
        <taxon>Andropogonodae</taxon>
        <taxon>Andropogoneae</taxon>
        <taxon>Tripsacinae</taxon>
        <taxon>Zea</taxon>
    </lineage>
</organism>
<gene>
    <name evidence="2" type="ORF">Zm00014a_024844</name>
</gene>
<reference evidence="2" key="1">
    <citation type="journal article" date="2018" name="Nat. Genet.">
        <title>Extensive intraspecific gene order and gene structural variations between Mo17 and other maize genomes.</title>
        <authorList>
            <person name="Sun S."/>
            <person name="Zhou Y."/>
            <person name="Chen J."/>
            <person name="Shi J."/>
            <person name="Zhao H."/>
            <person name="Zhao H."/>
            <person name="Song W."/>
            <person name="Zhang M."/>
            <person name="Cui Y."/>
            <person name="Dong X."/>
            <person name="Liu H."/>
            <person name="Ma X."/>
            <person name="Jiao Y."/>
            <person name="Wang B."/>
            <person name="Wei X."/>
            <person name="Stein J.C."/>
            <person name="Glaubitz J.C."/>
            <person name="Lu F."/>
            <person name="Yu G."/>
            <person name="Liang C."/>
            <person name="Fengler K."/>
            <person name="Li B."/>
            <person name="Rafalski A."/>
            <person name="Schnable P.S."/>
            <person name="Ware D.H."/>
            <person name="Buckler E.S."/>
            <person name="Lai J."/>
        </authorList>
    </citation>
    <scope>NUCLEOTIDE SEQUENCE [LARGE SCALE GENOMIC DNA]</scope>
    <source>
        <tissue evidence="2">Seedling</tissue>
    </source>
</reference>